<gene>
    <name evidence="2" type="ORF">F511_14591</name>
</gene>
<dbReference type="PANTHER" id="PTHR46248">
    <property type="entry name" value="EXPRESSED PROTEIN"/>
    <property type="match status" value="1"/>
</dbReference>
<dbReference type="Proteomes" id="UP000250235">
    <property type="component" value="Unassembled WGS sequence"/>
</dbReference>
<accession>A0A2Z7CS00</accession>
<evidence type="ECO:0000259" key="1">
    <source>
        <dbReference type="Pfam" id="PF14389"/>
    </source>
</evidence>
<dbReference type="OrthoDB" id="418495at2759"/>
<dbReference type="EMBL" id="KQ995268">
    <property type="protein sequence ID" value="KZV47519.1"/>
    <property type="molecule type" value="Genomic_DNA"/>
</dbReference>
<evidence type="ECO:0000313" key="2">
    <source>
        <dbReference type="EMBL" id="KZV47519.1"/>
    </source>
</evidence>
<proteinExistence type="predicted"/>
<protein>
    <recommendedName>
        <fullName evidence="1">Ternary complex factor MIP1 leucine-zipper domain-containing protein</fullName>
    </recommendedName>
</protein>
<sequence>MKKLRHEENVHRALKRALNRPLGTLPSVSTHLPQYTLELVAEVAVLEEEVFRLEELVINFRQRLCKESVRMASIMCAKDSTSVGTLKRGHSRSLSQNDVKMRSVLAWPPPSHSRRSVSSKKTWCNWFPNRPTH</sequence>
<dbReference type="Pfam" id="PF14389">
    <property type="entry name" value="Lzipper-MIP1"/>
    <property type="match status" value="1"/>
</dbReference>
<keyword evidence="3" id="KW-1185">Reference proteome</keyword>
<evidence type="ECO:0000313" key="3">
    <source>
        <dbReference type="Proteomes" id="UP000250235"/>
    </source>
</evidence>
<name>A0A2Z7CS00_9LAMI</name>
<organism evidence="2 3">
    <name type="scientific">Dorcoceras hygrometricum</name>
    <dbReference type="NCBI Taxonomy" id="472368"/>
    <lineage>
        <taxon>Eukaryota</taxon>
        <taxon>Viridiplantae</taxon>
        <taxon>Streptophyta</taxon>
        <taxon>Embryophyta</taxon>
        <taxon>Tracheophyta</taxon>
        <taxon>Spermatophyta</taxon>
        <taxon>Magnoliopsida</taxon>
        <taxon>eudicotyledons</taxon>
        <taxon>Gunneridae</taxon>
        <taxon>Pentapetalae</taxon>
        <taxon>asterids</taxon>
        <taxon>lamiids</taxon>
        <taxon>Lamiales</taxon>
        <taxon>Gesneriaceae</taxon>
        <taxon>Didymocarpoideae</taxon>
        <taxon>Trichosporeae</taxon>
        <taxon>Loxocarpinae</taxon>
        <taxon>Dorcoceras</taxon>
    </lineage>
</organism>
<feature type="domain" description="Ternary complex factor MIP1 leucine-zipper" evidence="1">
    <location>
        <begin position="2"/>
        <end position="67"/>
    </location>
</feature>
<dbReference type="InterPro" id="IPR025757">
    <property type="entry name" value="MIP1_Leuzipper"/>
</dbReference>
<reference evidence="2 3" key="1">
    <citation type="journal article" date="2015" name="Proc. Natl. Acad. Sci. U.S.A.">
        <title>The resurrection genome of Boea hygrometrica: A blueprint for survival of dehydration.</title>
        <authorList>
            <person name="Xiao L."/>
            <person name="Yang G."/>
            <person name="Zhang L."/>
            <person name="Yang X."/>
            <person name="Zhao S."/>
            <person name="Ji Z."/>
            <person name="Zhou Q."/>
            <person name="Hu M."/>
            <person name="Wang Y."/>
            <person name="Chen M."/>
            <person name="Xu Y."/>
            <person name="Jin H."/>
            <person name="Xiao X."/>
            <person name="Hu G."/>
            <person name="Bao F."/>
            <person name="Hu Y."/>
            <person name="Wan P."/>
            <person name="Li L."/>
            <person name="Deng X."/>
            <person name="Kuang T."/>
            <person name="Xiang C."/>
            <person name="Zhu J.K."/>
            <person name="Oliver M.J."/>
            <person name="He Y."/>
        </authorList>
    </citation>
    <scope>NUCLEOTIDE SEQUENCE [LARGE SCALE GENOMIC DNA]</scope>
    <source>
        <strain evidence="3">cv. XS01</strain>
    </source>
</reference>
<dbReference type="PANTHER" id="PTHR46248:SF9">
    <property type="entry name" value="EXPRESSED PROTEIN"/>
    <property type="match status" value="1"/>
</dbReference>
<dbReference type="AlphaFoldDB" id="A0A2Z7CS00"/>